<dbReference type="InterPro" id="IPR000572">
    <property type="entry name" value="OxRdtase_Mopterin-bd_dom"/>
</dbReference>
<gene>
    <name evidence="2" type="ORF">HDF12_003016</name>
</gene>
<evidence type="ECO:0000313" key="3">
    <source>
        <dbReference type="Proteomes" id="UP000534186"/>
    </source>
</evidence>
<dbReference type="AlphaFoldDB" id="A0A7Y9T3R6"/>
<comment type="caution">
    <text evidence="2">The sequence shown here is derived from an EMBL/GenBank/DDBJ whole genome shotgun (WGS) entry which is preliminary data.</text>
</comment>
<organism evidence="2 3">
    <name type="scientific">Tunturiibacter lichenicola</name>
    <dbReference type="NCBI Taxonomy" id="2051959"/>
    <lineage>
        <taxon>Bacteria</taxon>
        <taxon>Pseudomonadati</taxon>
        <taxon>Acidobacteriota</taxon>
        <taxon>Terriglobia</taxon>
        <taxon>Terriglobales</taxon>
        <taxon>Acidobacteriaceae</taxon>
        <taxon>Tunturiibacter</taxon>
    </lineage>
</organism>
<sequence>MTPISRRKLITSGLAATAGVSGLAVASHLSRRFGLIPPDCAGPYGLGTTLTYAAQRLITAHSPARQFPRGMISKMPFANAIAPPNDAFKAHQASGFANWKLDVDGMVAHPTSFSLPDLRSMALNSQITEVVCEEGWSYIAEWIGTPLTDVLHCAGILPQARYIVYHSIESDWWDSIDMADALHPQTLLTWGMNDGDLPVSFGGPLRLRVPRQLGYKSVKFIHRITATDSLKSFGKGLGSSEPEFGYAWYAGI</sequence>
<dbReference type="PANTHER" id="PTHR43032">
    <property type="entry name" value="PROTEIN-METHIONINE-SULFOXIDE REDUCTASE"/>
    <property type="match status" value="1"/>
</dbReference>
<dbReference type="Proteomes" id="UP000534186">
    <property type="component" value="Unassembled WGS sequence"/>
</dbReference>
<accession>A0A7Y9T3R6</accession>
<evidence type="ECO:0000313" key="2">
    <source>
        <dbReference type="EMBL" id="NYF52617.1"/>
    </source>
</evidence>
<protein>
    <submittedName>
        <fullName evidence="2">DMSO/TMAO reductase YedYZ molybdopterin-dependent catalytic subunit</fullName>
    </submittedName>
</protein>
<dbReference type="InterPro" id="IPR036374">
    <property type="entry name" value="OxRdtase_Mopterin-bd_sf"/>
</dbReference>
<dbReference type="Gene3D" id="3.90.420.10">
    <property type="entry name" value="Oxidoreductase, molybdopterin-binding domain"/>
    <property type="match status" value="1"/>
</dbReference>
<evidence type="ECO:0000259" key="1">
    <source>
        <dbReference type="Pfam" id="PF00174"/>
    </source>
</evidence>
<reference evidence="2 3" key="1">
    <citation type="submission" date="2020-07" db="EMBL/GenBank/DDBJ databases">
        <title>Genomic Encyclopedia of Type Strains, Phase IV (KMG-V): Genome sequencing to study the core and pangenomes of soil and plant-associated prokaryotes.</title>
        <authorList>
            <person name="Whitman W."/>
        </authorList>
    </citation>
    <scope>NUCLEOTIDE SEQUENCE [LARGE SCALE GENOMIC DNA]</scope>
    <source>
        <strain evidence="2 3">M8UP30</strain>
    </source>
</reference>
<proteinExistence type="predicted"/>
<name>A0A7Y9T3R6_9BACT</name>
<feature type="domain" description="Oxidoreductase molybdopterin-binding" evidence="1">
    <location>
        <begin position="97"/>
        <end position="229"/>
    </location>
</feature>
<dbReference type="SUPFAM" id="SSF56524">
    <property type="entry name" value="Oxidoreductase molybdopterin-binding domain"/>
    <property type="match status" value="1"/>
</dbReference>
<dbReference type="PANTHER" id="PTHR43032:SF2">
    <property type="entry name" value="BLL0505 PROTEIN"/>
    <property type="match status" value="1"/>
</dbReference>
<dbReference type="Pfam" id="PF00174">
    <property type="entry name" value="Oxidored_molyb"/>
    <property type="match status" value="1"/>
</dbReference>
<dbReference type="EMBL" id="JACCCV010000002">
    <property type="protein sequence ID" value="NYF52617.1"/>
    <property type="molecule type" value="Genomic_DNA"/>
</dbReference>